<gene>
    <name evidence="2" type="ORF">CERSUDRAFT_76593</name>
</gene>
<evidence type="ECO:0000313" key="2">
    <source>
        <dbReference type="EMBL" id="EMD33345.1"/>
    </source>
</evidence>
<keyword evidence="3" id="KW-1185">Reference proteome</keyword>
<proteinExistence type="predicted"/>
<evidence type="ECO:0000256" key="1">
    <source>
        <dbReference type="SAM" id="MobiDB-lite"/>
    </source>
</evidence>
<protein>
    <submittedName>
        <fullName evidence="2">Uncharacterized protein</fullName>
    </submittedName>
</protein>
<dbReference type="Proteomes" id="UP000016930">
    <property type="component" value="Unassembled WGS sequence"/>
</dbReference>
<dbReference type="AlphaFoldDB" id="M2QMF7"/>
<feature type="region of interest" description="Disordered" evidence="1">
    <location>
        <begin position="133"/>
        <end position="166"/>
    </location>
</feature>
<dbReference type="HOGENOM" id="CLU_663920_0_0_1"/>
<organism evidence="2 3">
    <name type="scientific">Ceriporiopsis subvermispora (strain B)</name>
    <name type="common">White-rot fungus</name>
    <name type="synonym">Gelatoporia subvermispora</name>
    <dbReference type="NCBI Taxonomy" id="914234"/>
    <lineage>
        <taxon>Eukaryota</taxon>
        <taxon>Fungi</taxon>
        <taxon>Dikarya</taxon>
        <taxon>Basidiomycota</taxon>
        <taxon>Agaricomycotina</taxon>
        <taxon>Agaricomycetes</taxon>
        <taxon>Polyporales</taxon>
        <taxon>Gelatoporiaceae</taxon>
        <taxon>Gelatoporia</taxon>
    </lineage>
</organism>
<sequence>MAAPSFIVPGSVEYLPCGRKRFQAWKPHGRRDLRAVQPGSATVPDDDVARFNKWVAHTPRELHLRGAQFWRPLADIPMGPSPNILPIPRYSRNEDTRLLPLLLESLWLRVVRSPTFQAAHRVVVQFLDDPEPILPTIPTPDTDAESSDETTPTDGTTPIDGMTSTDGMATFEETIDDKATAIDEVPALDDATSIDATAYVDGMAMFDSSAPTKGLFIIDEALEPDWTTSIDPPAAPMTDGTLAQDMTPTIGEFPAADGTIPSKRRLMDWDDTLAWMEYGDLRTMLRGGTGESFTTLEEMLKAAEVPHKPLVPLIVITAAEEETQAQVAEAEVEVAEIWQEVDVAEVEETDVGAQVMSEVVDAIDKAGGGMIMESVLWPTQIVPLVLRLSRWWPVAYAIPIATPLIRRAAALIGH</sequence>
<reference evidence="2 3" key="1">
    <citation type="journal article" date="2012" name="Proc. Natl. Acad. Sci. U.S.A.">
        <title>Comparative genomics of Ceriporiopsis subvermispora and Phanerochaete chrysosporium provide insight into selective ligninolysis.</title>
        <authorList>
            <person name="Fernandez-Fueyo E."/>
            <person name="Ruiz-Duenas F.J."/>
            <person name="Ferreira P."/>
            <person name="Floudas D."/>
            <person name="Hibbett D.S."/>
            <person name="Canessa P."/>
            <person name="Larrondo L.F."/>
            <person name="James T.Y."/>
            <person name="Seelenfreund D."/>
            <person name="Lobos S."/>
            <person name="Polanco R."/>
            <person name="Tello M."/>
            <person name="Honda Y."/>
            <person name="Watanabe T."/>
            <person name="Watanabe T."/>
            <person name="Ryu J.S."/>
            <person name="Kubicek C.P."/>
            <person name="Schmoll M."/>
            <person name="Gaskell J."/>
            <person name="Hammel K.E."/>
            <person name="St John F.J."/>
            <person name="Vanden Wymelenberg A."/>
            <person name="Sabat G."/>
            <person name="Splinter BonDurant S."/>
            <person name="Syed K."/>
            <person name="Yadav J.S."/>
            <person name="Doddapaneni H."/>
            <person name="Subramanian V."/>
            <person name="Lavin J.L."/>
            <person name="Oguiza J.A."/>
            <person name="Perez G."/>
            <person name="Pisabarro A.G."/>
            <person name="Ramirez L."/>
            <person name="Santoyo F."/>
            <person name="Master E."/>
            <person name="Coutinho P.M."/>
            <person name="Henrissat B."/>
            <person name="Lombard V."/>
            <person name="Magnuson J.K."/>
            <person name="Kuees U."/>
            <person name="Hori C."/>
            <person name="Igarashi K."/>
            <person name="Samejima M."/>
            <person name="Held B.W."/>
            <person name="Barry K.W."/>
            <person name="LaButti K.M."/>
            <person name="Lapidus A."/>
            <person name="Lindquist E.A."/>
            <person name="Lucas S.M."/>
            <person name="Riley R."/>
            <person name="Salamov A.A."/>
            <person name="Hoffmeister D."/>
            <person name="Schwenk D."/>
            <person name="Hadar Y."/>
            <person name="Yarden O."/>
            <person name="de Vries R.P."/>
            <person name="Wiebenga A."/>
            <person name="Stenlid J."/>
            <person name="Eastwood D."/>
            <person name="Grigoriev I.V."/>
            <person name="Berka R.M."/>
            <person name="Blanchette R.A."/>
            <person name="Kersten P."/>
            <person name="Martinez A.T."/>
            <person name="Vicuna R."/>
            <person name="Cullen D."/>
        </authorList>
    </citation>
    <scope>NUCLEOTIDE SEQUENCE [LARGE SCALE GENOMIC DNA]</scope>
    <source>
        <strain evidence="2 3">B</strain>
    </source>
</reference>
<dbReference type="EMBL" id="KB445806">
    <property type="protein sequence ID" value="EMD33345.1"/>
    <property type="molecule type" value="Genomic_DNA"/>
</dbReference>
<accession>M2QMF7</accession>
<feature type="compositionally biased region" description="Low complexity" evidence="1">
    <location>
        <begin position="150"/>
        <end position="163"/>
    </location>
</feature>
<name>M2QMF7_CERS8</name>
<evidence type="ECO:0000313" key="3">
    <source>
        <dbReference type="Proteomes" id="UP000016930"/>
    </source>
</evidence>